<comment type="similarity">
    <text evidence="1">Belongs to the AB hydrolase superfamily. MetX family.</text>
</comment>
<dbReference type="GO" id="GO:0009086">
    <property type="term" value="P:methionine biosynthetic process"/>
    <property type="evidence" value="ECO:0007669"/>
    <property type="project" value="TreeGrafter"/>
</dbReference>
<gene>
    <name evidence="3" type="ORF">WICMUC_000815</name>
</gene>
<dbReference type="GO" id="GO:0009001">
    <property type="term" value="F:serine O-acetyltransferase activity"/>
    <property type="evidence" value="ECO:0007669"/>
    <property type="project" value="TreeGrafter"/>
</dbReference>
<sequence length="499" mass="56736">MSKSKITKSFVRSITHSLSKKSNNQYISSNKPLSFPCLDKLEKKSDSLRPDVERKKIPNLKFDVNNTITIEQEIPIKPIYNRIQQGFELFKSEEPLFLDYGGVLPEFQIAYEHWGTLNKDKSNAILIHTGLSASSHAKSHPKNIKPGWWENFIGPDKPLDTNKFFIICTNVIGGCYGSTGPSSINRETNERYATRFPILSINDMTRAQNRLINHHFGIKKLYASVGSSMGGMQSLAYTQEFPEEVGKVVSISACARSHPYSIAMRHTQRQVLMSDPNWNRGFYYDGIPPHVGMKLSREIATVTYRSGPEWERRFGRERVHSSPSLCPDFLVETYLDHQGTKFSLEYDPNSLLYVSKAMDLFDLGSKNRNRASTTRLETQKKLYDDTYDSDANRVLKDMPINPKRVRSESEEEGEIDLLDGLKTIGDKEVLVIGVRSDILFPSWQQAEIAEKLKEANIKFFGGTGDNIKHHELSEAISQYGHDTFLIDLEHVGGPIKEFL</sequence>
<name>A0A9P8PY08_9ASCO</name>
<dbReference type="GO" id="GO:0004414">
    <property type="term" value="F:homoserine O-acetyltransferase activity"/>
    <property type="evidence" value="ECO:0007669"/>
    <property type="project" value="TreeGrafter"/>
</dbReference>
<dbReference type="Pfam" id="PF00561">
    <property type="entry name" value="Abhydrolase_1"/>
    <property type="match status" value="1"/>
</dbReference>
<protein>
    <recommendedName>
        <fullName evidence="2">AB hydrolase-1 domain-containing protein</fullName>
    </recommendedName>
</protein>
<proteinExistence type="inferred from homology"/>
<reference evidence="3" key="1">
    <citation type="journal article" date="2021" name="Open Biol.">
        <title>Shared evolutionary footprints suggest mitochondrial oxidative damage underlies multiple complex I losses in fungi.</title>
        <authorList>
            <person name="Schikora-Tamarit M.A."/>
            <person name="Marcet-Houben M."/>
            <person name="Nosek J."/>
            <person name="Gabaldon T."/>
        </authorList>
    </citation>
    <scope>NUCLEOTIDE SEQUENCE</scope>
    <source>
        <strain evidence="3">CBS6341</strain>
    </source>
</reference>
<dbReference type="Gene3D" id="3.40.50.1820">
    <property type="entry name" value="alpha/beta hydrolase"/>
    <property type="match status" value="1"/>
</dbReference>
<dbReference type="OrthoDB" id="444135at2759"/>
<evidence type="ECO:0000259" key="2">
    <source>
        <dbReference type="Pfam" id="PF00561"/>
    </source>
</evidence>
<dbReference type="GO" id="GO:0005739">
    <property type="term" value="C:mitochondrion"/>
    <property type="evidence" value="ECO:0007669"/>
    <property type="project" value="TreeGrafter"/>
</dbReference>
<reference evidence="3" key="2">
    <citation type="submission" date="2021-01" db="EMBL/GenBank/DDBJ databases">
        <authorList>
            <person name="Schikora-Tamarit M.A."/>
        </authorList>
    </citation>
    <scope>NUCLEOTIDE SEQUENCE</scope>
    <source>
        <strain evidence="3">CBS6341</strain>
    </source>
</reference>
<evidence type="ECO:0000313" key="3">
    <source>
        <dbReference type="EMBL" id="KAH3679675.1"/>
    </source>
</evidence>
<feature type="domain" description="AB hydrolase-1" evidence="2">
    <location>
        <begin position="124"/>
        <end position="460"/>
    </location>
</feature>
<dbReference type="PANTHER" id="PTHR32268:SF16">
    <property type="entry name" value="SERINE O-SUCCINYLTRANSFERASE"/>
    <property type="match status" value="1"/>
</dbReference>
<dbReference type="InterPro" id="IPR008220">
    <property type="entry name" value="HAT_MetX-like"/>
</dbReference>
<dbReference type="NCBIfam" id="NF001209">
    <property type="entry name" value="PRK00175.1"/>
    <property type="match status" value="1"/>
</dbReference>
<dbReference type="PANTHER" id="PTHR32268">
    <property type="entry name" value="HOMOSERINE O-ACETYLTRANSFERASE"/>
    <property type="match status" value="1"/>
</dbReference>
<keyword evidence="4" id="KW-1185">Reference proteome</keyword>
<dbReference type="GO" id="GO:0009092">
    <property type="term" value="P:homoserine metabolic process"/>
    <property type="evidence" value="ECO:0007669"/>
    <property type="project" value="TreeGrafter"/>
</dbReference>
<evidence type="ECO:0000256" key="1">
    <source>
        <dbReference type="ARBA" id="ARBA00006886"/>
    </source>
</evidence>
<dbReference type="Proteomes" id="UP000769528">
    <property type="component" value="Unassembled WGS sequence"/>
</dbReference>
<evidence type="ECO:0000313" key="4">
    <source>
        <dbReference type="Proteomes" id="UP000769528"/>
    </source>
</evidence>
<comment type="caution">
    <text evidence="3">The sequence shown here is derived from an EMBL/GenBank/DDBJ whole genome shotgun (WGS) entry which is preliminary data.</text>
</comment>
<dbReference type="PIRSF" id="PIRSF000443">
    <property type="entry name" value="Homoser_Ac_trans"/>
    <property type="match status" value="1"/>
</dbReference>
<dbReference type="SUPFAM" id="SSF53474">
    <property type="entry name" value="alpha/beta-Hydrolases"/>
    <property type="match status" value="1"/>
</dbReference>
<accession>A0A9P8PY08</accession>
<dbReference type="InterPro" id="IPR000073">
    <property type="entry name" value="AB_hydrolase_1"/>
</dbReference>
<organism evidence="3 4">
    <name type="scientific">Wickerhamomyces mucosus</name>
    <dbReference type="NCBI Taxonomy" id="1378264"/>
    <lineage>
        <taxon>Eukaryota</taxon>
        <taxon>Fungi</taxon>
        <taxon>Dikarya</taxon>
        <taxon>Ascomycota</taxon>
        <taxon>Saccharomycotina</taxon>
        <taxon>Saccharomycetes</taxon>
        <taxon>Phaffomycetales</taxon>
        <taxon>Wickerhamomycetaceae</taxon>
        <taxon>Wickerhamomyces</taxon>
    </lineage>
</organism>
<dbReference type="AlphaFoldDB" id="A0A9P8PY08"/>
<dbReference type="NCBIfam" id="TIGR01392">
    <property type="entry name" value="homoserO_Ac_trn"/>
    <property type="match status" value="1"/>
</dbReference>
<dbReference type="InterPro" id="IPR029058">
    <property type="entry name" value="AB_hydrolase_fold"/>
</dbReference>
<dbReference type="HAMAP" id="MF_00296">
    <property type="entry name" value="MetX_acyltransf"/>
    <property type="match status" value="1"/>
</dbReference>
<dbReference type="EMBL" id="JAEUBF010000264">
    <property type="protein sequence ID" value="KAH3679675.1"/>
    <property type="molecule type" value="Genomic_DNA"/>
</dbReference>
<dbReference type="GO" id="GO:0006535">
    <property type="term" value="P:cysteine biosynthetic process from serine"/>
    <property type="evidence" value="ECO:0007669"/>
    <property type="project" value="TreeGrafter"/>
</dbReference>